<gene>
    <name evidence="8" type="ORF">DYU11_29885</name>
</gene>
<evidence type="ECO:0000256" key="3">
    <source>
        <dbReference type="ARBA" id="ARBA00022525"/>
    </source>
</evidence>
<proteinExistence type="predicted"/>
<feature type="region of interest" description="Disordered" evidence="6">
    <location>
        <begin position="1916"/>
        <end position="1942"/>
    </location>
</feature>
<dbReference type="InterPro" id="IPR051648">
    <property type="entry name" value="CWI-Assembly_Regulator"/>
</dbReference>
<dbReference type="SMART" id="SM00710">
    <property type="entry name" value="PbH1"/>
    <property type="match status" value="6"/>
</dbReference>
<dbReference type="InterPro" id="IPR015919">
    <property type="entry name" value="Cadherin-like_sf"/>
</dbReference>
<dbReference type="InterPro" id="IPR047589">
    <property type="entry name" value="DUF11_rpt"/>
</dbReference>
<name>A0A418LXD0_9BACT</name>
<keyword evidence="3" id="KW-0964">Secreted</keyword>
<dbReference type="SUPFAM" id="SSF49299">
    <property type="entry name" value="PKD domain"/>
    <property type="match status" value="3"/>
</dbReference>
<dbReference type="InterPro" id="IPR006644">
    <property type="entry name" value="Cadg"/>
</dbReference>
<organism evidence="8 9">
    <name type="scientific">Fibrisoma montanum</name>
    <dbReference type="NCBI Taxonomy" id="2305895"/>
    <lineage>
        <taxon>Bacteria</taxon>
        <taxon>Pseudomonadati</taxon>
        <taxon>Bacteroidota</taxon>
        <taxon>Cytophagia</taxon>
        <taxon>Cytophagales</taxon>
        <taxon>Spirosomataceae</taxon>
        <taxon>Fibrisoma</taxon>
    </lineage>
</organism>
<evidence type="ECO:0000313" key="9">
    <source>
        <dbReference type="Proteomes" id="UP000283523"/>
    </source>
</evidence>
<evidence type="ECO:0000313" key="8">
    <source>
        <dbReference type="EMBL" id="RIV17924.1"/>
    </source>
</evidence>
<dbReference type="GO" id="GO:0030313">
    <property type="term" value="C:cell envelope"/>
    <property type="evidence" value="ECO:0007669"/>
    <property type="project" value="UniProtKB-SubCell"/>
</dbReference>
<dbReference type="GO" id="GO:0005509">
    <property type="term" value="F:calcium ion binding"/>
    <property type="evidence" value="ECO:0007669"/>
    <property type="project" value="InterPro"/>
</dbReference>
<dbReference type="InterPro" id="IPR013517">
    <property type="entry name" value="FG-GAP"/>
</dbReference>
<dbReference type="Pfam" id="PF13517">
    <property type="entry name" value="FG-GAP_3"/>
    <property type="match status" value="2"/>
</dbReference>
<dbReference type="InterPro" id="IPR036941">
    <property type="entry name" value="Rcpt_L-dom_sf"/>
</dbReference>
<comment type="subcellular location">
    <subcellularLocation>
        <location evidence="1">Secreted</location>
        <location evidence="1">Cell wall</location>
    </subcellularLocation>
</comment>
<dbReference type="PANTHER" id="PTHR31018:SF3">
    <property type="entry name" value="RECEPTOR PROTEIN-TYROSINE KINASE"/>
    <property type="match status" value="1"/>
</dbReference>
<evidence type="ECO:0000256" key="6">
    <source>
        <dbReference type="SAM" id="MobiDB-lite"/>
    </source>
</evidence>
<evidence type="ECO:0000256" key="1">
    <source>
        <dbReference type="ARBA" id="ARBA00004191"/>
    </source>
</evidence>
<accession>A0A418LXD0</accession>
<dbReference type="OrthoDB" id="1491394at2"/>
<dbReference type="PROSITE" id="PS50835">
    <property type="entry name" value="IG_LIKE"/>
    <property type="match status" value="1"/>
</dbReference>
<dbReference type="InterPro" id="IPR006626">
    <property type="entry name" value="PbH1"/>
</dbReference>
<keyword evidence="5" id="KW-0325">Glycoprotein</keyword>
<dbReference type="Gene3D" id="2.60.40.10">
    <property type="entry name" value="Immunoglobulins"/>
    <property type="match status" value="9"/>
</dbReference>
<dbReference type="SUPFAM" id="SSF52058">
    <property type="entry name" value="L domain-like"/>
    <property type="match status" value="2"/>
</dbReference>
<dbReference type="InterPro" id="IPR007110">
    <property type="entry name" value="Ig-like_dom"/>
</dbReference>
<dbReference type="Gene3D" id="3.80.20.20">
    <property type="entry name" value="Receptor L-domain"/>
    <property type="match status" value="2"/>
</dbReference>
<evidence type="ECO:0000256" key="5">
    <source>
        <dbReference type="ARBA" id="ARBA00023180"/>
    </source>
</evidence>
<dbReference type="Gene3D" id="2.60.40.740">
    <property type="match status" value="1"/>
</dbReference>
<keyword evidence="4" id="KW-0732">Signal</keyword>
<keyword evidence="9" id="KW-1185">Reference proteome</keyword>
<evidence type="ECO:0000259" key="7">
    <source>
        <dbReference type="PROSITE" id="PS50835"/>
    </source>
</evidence>
<comment type="caution">
    <text evidence="8">The sequence shown here is derived from an EMBL/GenBank/DDBJ whole genome shotgun (WGS) entry which is preliminary data.</text>
</comment>
<sequence>MKNSYFPSLFQSRSRRFWASQPLTTRLSSILAGLLLLSSYLLAKPAPSTHRVIKPLLLADVTYSVQTSPFASQTFQNSRVFFDADNDGDPDYLFQTSNSLSAIGLRLNNGDGSFATAINANASGTFTSGPLNGITFSIGIVIGRQVVIDYDKDGDEDLYESFDSSAGRILRNNGNGSFTEITSPFASQTSGTARVFFDADNDGDRDILFQTDNSLSTIGLRLNNGNGTFAAAINANASGQFTSGPLNGITFGTAIANNRQIALDFDNDGDEDLYESFDNSAGRILRNNGNGTFTETTSPFVSQTSGSSRVFFDVDSDDDLDVLFQTGNTVSTIGLRLNNGDGSFATAINANASGTFTSGPLNGITFGVGINRPSPNNSGLHVVDYDNDGDPDLFDALINSTGRFLRQENPCGSSVYTVTNTNDTGPGSLRQAMLDVAATTCPGPFTISFNIAGSGVQTITPQSVLPILTKPVFIDGLTQPGATTAVGGLRIELNGTTAGATEEQTGLHLGTGSDGSTIRGLVINRFGEYGIFADGSSNHTIQTNYIGTDPTGMTRQGNGINGIRIRGNNVLIGGTTPGAGNVVSGNLSDNINLVGNDHRVQGNLVGTNATGTASLGTNVSGLRIEQVMNLLIGGSTPAARNLISGNFRPGILILSGPNSATVLGNYIGTDITGTSSLSNLVGIYISGNLTSTNSNTIVIGGTGPGEANRIAFNQQEGVILDDSRRTLTGVRIRGNQIFGNGALGIDLGNDGVTANDATDADGGVNLSQNFPVLGPLLPGATSVGGSLTSTQSSSFTIDVYANAVCGASGFGQGQTYLGSATVSTNGSGLATFSVTVPPLTNGQFITATATDVGGNTSEFSACQLVSDPTPTIVGFAANPNPVCAGSPLSFTVTVSNVVTPYSFTLSNGTSSTIGTANSTAFSQNLTASGNGPQTFTLTVNDGGPSATATTSVTVNAVTVSNPTVSTAIVSTAFSQSFTASGGVGPYNYSLASGSLPNGLTLNTTGVLSGTSTVDGSFLITVRATDANGCVGVGPTYTLTVNAPVVQCPTGDVTLTNQAQVDAFPPGCFVVPGTLTISGADITDLSPLASLTSVGATLLIQANPLLTSVSGLSALRQVGGNLGIYANNALPTLSGLESLTSVGVSLGIDDNPLLTNVSSLSGLRQVRGDLFIISNDALSTLSGLESLTSVGNNLNISANPLLTSVSSLSGLQQVGRNLTIFGNDALSTLSSLESLTSVGSNLNISGNPLLTSLSGLSELRQVRSTLTISSNTALSTLSGLGSLTSVEGLTIQNNPQLSLCATEPICRLLATLPADRKSISGNAPGCATLAEVEANCAGPTITGFAASPNPVCVGSPVSFTATVSNVVTPYSFTLTNGSSPLSGTANTTAFSQSLTASGSGIQTFTLTVSASGRSTTATTTVTVTAAPSATIAYAGSPFLTSSGPVNVSQTGTAGGTYSSRPTGLSLNTGTGQIVPANSSPGSYTVTYTLAAGGGCAAFSTTTSVGIQAPQIGASITSTKTVSGSFSPGSTVTYTITLTNTAAAGGTQANNPGNEFTDVLPSSLSLVAASASSGTAMANPGTRTVTWNGSITGGSSVTITITAVINSATSGQQISNQGTINYDNDGNGTNETSGLTDDPGTGAANDPTSFTVSCPTLIVNNPATATATVGQPFSQPFTASGGSGPYSYSVVSSNLPTSLSVSTVGVLSGTPTVAGSYSVLVQASDANGCVGTASMAYSLTVNPGAAPTLAGLSATPNPVCLGSVATFTATVGNATETYSYTLTNGAGTFITATSSSPVFSQSLTASGSGVQPFTLTVTSGGQSTTAITSLTVNGAAPTRLYVKANASGANTGLSWQDAFTDLQSALNYSCRQNLTEIWIARGIYKPTNTTARGISFQMLPDVAIYGGFNGDEMDLTQRPPITPDSPSSTTLSGEIGDPTSTADNSNAIIDNRIRLTSTAILDGAVITGPSSNSETGAIRNTSNPSFGSGDVCSPTIRNCLFINNGPVSSGGVYNVASGSTSVASPTLINCVFRNNRSRGTIDNLVISGGTASPLLINCLFADESQGSAVYNLISNGGQIRPQLVNCSFLNNSAGVVDGRILSGAGTIATILTNCVLFNNNGANPFPNQTAANTSVTVQNSLLEASVTGYIDGGNNLTTVASPFVSATDLRLLPCSPAIDAGLNSATGLMGITTDVAGNPRRFNNAGAPAGIVDMGAYEFQGTTLLTVTNPTVTTATQGVAFSQPFTASGGSGSFSFSLAGGTLPTGLTLTAGGVLSGTPTVEGNFPLTVRATDVLGCVGVGPTYNLTVTAPLGGQPSITGFAAVDNSVCVGSPVSFTASIGNVTGFYSFTLTDGVTTLANSTSMSAFSRSLTPTQTGPLTVTLIAGDNGFTSTATTTITVNALPNAGLVNNGPLTCSQTSVTLTASGGTSYSFSGGALQLGSSNRTTVSAAGSYSVSVTDANGCVSSASTTVTSTTAVVSVANPTTTAVAVNTPFSQSFVASGGVGPYSYSLASGSLPTGLSLSTAGVLSGTPSQGGSFTITVRARDANGCVGTSPAYVLTVSNATPTITGLAAIPSTVCAGSPVTFTATIGNVTGSYAYTLTSGSNSLTGVSSNPAFSQSLTASGSGEQTPTLTVESGSQQTMAVTNLTVNPLPMASILPPASTTLSCTSPSVSLTATGGATYRWEDNSTNAVRTISAAGTYSVTVTAASGCSATASTDVLSTTATVALTNPAVSTATVGVAFSQAFVASGGSAPYSYSLASGSLPPSLSLSSAGVLSGTPTEAGSYSVLVSARDQNGCVGTSPPYTLTIQPADLLVSLTASPQQLLTNQSATLTATVTGGTAPYGFTFSGPGTITPSGNSATVAALPAGVQTFTVTVTDATQPTALTRSATVSLTVSPANTAPTTTGLADQTATVGTAFSLVVATAFSDAETPDDLNLVATGLPDGLTLAGGRISGTPSMSGVSRVTITATDPASLSVSTGFTLTVGPADEQPAGPFAITAVTTISCTPLVPNRFAISFTPRYSGLTGQPVSFSVANELLPTTQPGPYTLQLYTDNPVITLRATQTGTPAEADFRYNWLEACRTMAGSNTPPRLVNALSSQTATVGQAFTYVIPDGTFTDEQTPLTLTLSARGVPAGLSFAGATLSGVASTTAGSPLSVTITATDPGGLSASTILTLVIKAATGTPPPTQPFALTGVTTLRCTPVADRINVVFVPQYAGLNGEAVAFEVLNELVATTDPAPYSLTLYRDNPRLRLRATQTGSAEPSTFEYDWLAACSQLGQTNTPPRVVSPLVSQTLVAGSAVSLALGNTFADQETPASLTLTAEGLPVGVQLTGTSLTGTVSQTGVSEVRVTATDPGGLSVSSSFRLTVTAPGSATVGEPAGFTISSVQTLGCQAVSAGQRRVSFSPQYGGLDGSPVSFSVANELLPTTAPGPYSLTLYTDNPVLTLIARQGNTVVSYRYEWLSACGSGSRRAAEEVPTALRVTVLGNPTAGEWVDVELAGVGSEPVRLVVSDERGHVLSEQGLSAGQGDGRHRVKLGSSGGVYLLRVSTPSRQQVVKLLKH</sequence>
<feature type="region of interest" description="Disordered" evidence="6">
    <location>
        <begin position="1612"/>
        <end position="1645"/>
    </location>
</feature>
<keyword evidence="2" id="KW-0134">Cell wall</keyword>
<dbReference type="InterPro" id="IPR011050">
    <property type="entry name" value="Pectin_lyase_fold/virulence"/>
</dbReference>
<dbReference type="InterPro" id="IPR028994">
    <property type="entry name" value="Integrin_alpha_N"/>
</dbReference>
<reference evidence="8 9" key="1">
    <citation type="submission" date="2018-08" db="EMBL/GenBank/DDBJ databases">
        <title>Fibrisoma montanum sp. nov., isolated from Danxia mountain soil.</title>
        <authorList>
            <person name="Huang Y."/>
        </authorList>
    </citation>
    <scope>NUCLEOTIDE SEQUENCE [LARGE SCALE GENOMIC DNA]</scope>
    <source>
        <strain evidence="8 9">HYT19</strain>
    </source>
</reference>
<feature type="compositionally biased region" description="Polar residues" evidence="6">
    <location>
        <begin position="1612"/>
        <end position="1633"/>
    </location>
</feature>
<dbReference type="Pfam" id="PF05345">
    <property type="entry name" value="He_PIG"/>
    <property type="match status" value="8"/>
</dbReference>
<dbReference type="InterPro" id="IPR013783">
    <property type="entry name" value="Ig-like_fold"/>
</dbReference>
<dbReference type="SMART" id="SM00736">
    <property type="entry name" value="CADG"/>
    <property type="match status" value="5"/>
</dbReference>
<feature type="domain" description="Ig-like" evidence="7">
    <location>
        <begin position="2630"/>
        <end position="2727"/>
    </location>
</feature>
<dbReference type="InterPro" id="IPR035986">
    <property type="entry name" value="PKD_dom_sf"/>
</dbReference>
<dbReference type="SUPFAM" id="SSF69318">
    <property type="entry name" value="Integrin alpha N-terminal domain"/>
    <property type="match status" value="1"/>
</dbReference>
<dbReference type="Proteomes" id="UP000283523">
    <property type="component" value="Unassembled WGS sequence"/>
</dbReference>
<dbReference type="GO" id="GO:0016020">
    <property type="term" value="C:membrane"/>
    <property type="evidence" value="ECO:0007669"/>
    <property type="project" value="InterPro"/>
</dbReference>
<dbReference type="SUPFAM" id="SSF51126">
    <property type="entry name" value="Pectin lyase-like"/>
    <property type="match status" value="1"/>
</dbReference>
<dbReference type="EMBL" id="QXED01000014">
    <property type="protein sequence ID" value="RIV17924.1"/>
    <property type="molecule type" value="Genomic_DNA"/>
</dbReference>
<dbReference type="RefSeq" id="WP_119671424.1">
    <property type="nucleotide sequence ID" value="NZ_QXED01000014.1"/>
</dbReference>
<protein>
    <submittedName>
        <fullName evidence="8">DUF11 domain-containing protein</fullName>
    </submittedName>
</protein>
<dbReference type="NCBIfam" id="TIGR01451">
    <property type="entry name" value="B_ant_repeat"/>
    <property type="match status" value="1"/>
</dbReference>
<dbReference type="SUPFAM" id="SSF49313">
    <property type="entry name" value="Cadherin-like"/>
    <property type="match status" value="8"/>
</dbReference>
<dbReference type="PANTHER" id="PTHR31018">
    <property type="entry name" value="SPORULATION-SPECIFIC PROTEIN-RELATED"/>
    <property type="match status" value="1"/>
</dbReference>
<dbReference type="InterPro" id="IPR059226">
    <property type="entry name" value="Choice_anch_Q_dom"/>
</dbReference>
<evidence type="ECO:0000256" key="2">
    <source>
        <dbReference type="ARBA" id="ARBA00022512"/>
    </source>
</evidence>
<evidence type="ECO:0000256" key="4">
    <source>
        <dbReference type="ARBA" id="ARBA00022729"/>
    </source>
</evidence>
<dbReference type="NCBIfam" id="NF041518">
    <property type="entry name" value="choice_anch_Q"/>
    <property type="match status" value="1"/>
</dbReference>